<dbReference type="GeneID" id="4462944"/>
<dbReference type="EMBL" id="CP000477">
    <property type="protein sequence ID" value="ABK15081.1"/>
    <property type="molecule type" value="Genomic_DNA"/>
</dbReference>
<evidence type="ECO:0000313" key="2">
    <source>
        <dbReference type="Proteomes" id="UP000000674"/>
    </source>
</evidence>
<dbReference type="HOGENOM" id="CLU_1709157_0_0_2"/>
<evidence type="ECO:0000313" key="1">
    <source>
        <dbReference type="EMBL" id="ABK15081.1"/>
    </source>
</evidence>
<name>A0B8Q7_METTP</name>
<keyword evidence="2" id="KW-1185">Reference proteome</keyword>
<reference evidence="1 2" key="1">
    <citation type="submission" date="2006-10" db="EMBL/GenBank/DDBJ databases">
        <title>Complete sequence of Methanosaeta thermophila PT.</title>
        <authorList>
            <consortium name="US DOE Joint Genome Institute"/>
            <person name="Copeland A."/>
            <person name="Lucas S."/>
            <person name="Lapidus A."/>
            <person name="Barry K."/>
            <person name="Detter J.C."/>
            <person name="Glavina del Rio T."/>
            <person name="Hammon N."/>
            <person name="Israni S."/>
            <person name="Pitluck S."/>
            <person name="Chain P."/>
            <person name="Malfatti S."/>
            <person name="Shin M."/>
            <person name="Vergez L."/>
            <person name="Schmutz J."/>
            <person name="Larimer F."/>
            <person name="Land M."/>
            <person name="Hauser L."/>
            <person name="Kyrpides N."/>
            <person name="Kim E."/>
            <person name="Smith K.S."/>
            <person name="Ingram-Smith C."/>
            <person name="Richardson P."/>
        </authorList>
    </citation>
    <scope>NUCLEOTIDE SEQUENCE [LARGE SCALE GENOMIC DNA]</scope>
    <source>
        <strain evidence="2">DSM 6194 / JCM 14653 / NBRC 101360 / PT</strain>
    </source>
</reference>
<dbReference type="Proteomes" id="UP000000674">
    <property type="component" value="Chromosome"/>
</dbReference>
<dbReference type="AlphaFoldDB" id="A0B8Q7"/>
<accession>A0B8Q7</accession>
<dbReference type="RefSeq" id="WP_011696473.1">
    <property type="nucleotide sequence ID" value="NC_008553.1"/>
</dbReference>
<organism evidence="1 2">
    <name type="scientific">Methanothrix thermoacetophila (strain DSM 6194 / JCM 14653 / NBRC 101360 / PT)</name>
    <name type="common">Methanosaeta thermophila</name>
    <dbReference type="NCBI Taxonomy" id="349307"/>
    <lineage>
        <taxon>Archaea</taxon>
        <taxon>Methanobacteriati</taxon>
        <taxon>Methanobacteriota</taxon>
        <taxon>Stenosarchaea group</taxon>
        <taxon>Methanomicrobia</taxon>
        <taxon>Methanotrichales</taxon>
        <taxon>Methanotrichaceae</taxon>
        <taxon>Methanothrix</taxon>
    </lineage>
</organism>
<protein>
    <submittedName>
        <fullName evidence="1">Uncharacterized protein</fullName>
    </submittedName>
</protein>
<dbReference type="KEGG" id="mtp:Mthe_1303"/>
<proteinExistence type="predicted"/>
<gene>
    <name evidence="1" type="ordered locus">Mthe_1303</name>
</gene>
<sequence length="153" mass="17550">MSRSNIRKKLLGIADYYEAVFTGPRMMKHGEFRSSVLGMIIEMLDVLRINDDLRMELIRYITSGWRMEMVGDESAEAEMIIEKLNSVRRASMHDDMSYSLEMGVLMSLPIREMDLEEDQVAHVYDAMNRIMEQMGCSTTEDHLVSGSEHCASS</sequence>